<name>A0ABX0U8N7_9FLAO</name>
<dbReference type="RefSeq" id="WP_167182874.1">
    <property type="nucleotide sequence ID" value="NZ_JAASQL010000001.1"/>
</dbReference>
<dbReference type="PROSITE" id="PS51257">
    <property type="entry name" value="PROKAR_LIPOPROTEIN"/>
    <property type="match status" value="1"/>
</dbReference>
<dbReference type="Proteomes" id="UP000745859">
    <property type="component" value="Unassembled WGS sequence"/>
</dbReference>
<evidence type="ECO:0000313" key="1">
    <source>
        <dbReference type="EMBL" id="NIJ43871.1"/>
    </source>
</evidence>
<dbReference type="InterPro" id="IPR025345">
    <property type="entry name" value="DUF4249"/>
</dbReference>
<gene>
    <name evidence="1" type="ORF">FHR24_000310</name>
</gene>
<protein>
    <recommendedName>
        <fullName evidence="3">DUF4249 domain-containing protein</fullName>
    </recommendedName>
</protein>
<keyword evidence="2" id="KW-1185">Reference proteome</keyword>
<accession>A0ABX0U8N7</accession>
<proteinExistence type="predicted"/>
<evidence type="ECO:0008006" key="3">
    <source>
        <dbReference type="Google" id="ProtNLM"/>
    </source>
</evidence>
<organism evidence="1 2">
    <name type="scientific">Wenyingzhuangia heitensis</name>
    <dbReference type="NCBI Taxonomy" id="1487859"/>
    <lineage>
        <taxon>Bacteria</taxon>
        <taxon>Pseudomonadati</taxon>
        <taxon>Bacteroidota</taxon>
        <taxon>Flavobacteriia</taxon>
        <taxon>Flavobacteriales</taxon>
        <taxon>Flavobacteriaceae</taxon>
        <taxon>Wenyingzhuangia</taxon>
    </lineage>
</organism>
<reference evidence="1 2" key="1">
    <citation type="submission" date="2020-03" db="EMBL/GenBank/DDBJ databases">
        <title>Genomic Encyclopedia of Type Strains, Phase IV (KMG-IV): sequencing the most valuable type-strain genomes for metagenomic binning, comparative biology and taxonomic classification.</title>
        <authorList>
            <person name="Goeker M."/>
        </authorList>
    </citation>
    <scope>NUCLEOTIDE SEQUENCE [LARGE SCALE GENOMIC DNA]</scope>
    <source>
        <strain evidence="1 2">DSM 101599</strain>
    </source>
</reference>
<sequence>MRKIIYSIVFVFLSCNTDNLEFLDITKEGLTVEAYIEANKTPVVYLTTSLPLNGFKEIDFLKAIESTAKVEIFENNKNEIAVFSKDNSRYPSRYYGFEELKGKTGELYTLKITVGDKVYTSEASVPEKPIMSKITIVKQSALKKGTYNLKIDLMNPKVDSYFKFYIKKSKDDVYKKTSLFVVSNELINAPVLTIYNDFLGLDENDKTISLLENNESYDLRIVSISKSEFRFWDKILVSQTQIVNLPSTAKEVPTNISNDAFGFFSGNSEVFSLIRIEK</sequence>
<dbReference type="Pfam" id="PF14054">
    <property type="entry name" value="DUF4249"/>
    <property type="match status" value="1"/>
</dbReference>
<dbReference type="EMBL" id="JAASQL010000001">
    <property type="protein sequence ID" value="NIJ43871.1"/>
    <property type="molecule type" value="Genomic_DNA"/>
</dbReference>
<comment type="caution">
    <text evidence="1">The sequence shown here is derived from an EMBL/GenBank/DDBJ whole genome shotgun (WGS) entry which is preliminary data.</text>
</comment>
<evidence type="ECO:0000313" key="2">
    <source>
        <dbReference type="Proteomes" id="UP000745859"/>
    </source>
</evidence>